<evidence type="ECO:0000313" key="1">
    <source>
        <dbReference type="EMBL" id="MEK0084519.1"/>
    </source>
</evidence>
<dbReference type="Gene3D" id="3.40.50.150">
    <property type="entry name" value="Vaccinia Virus protein VP39"/>
    <property type="match status" value="1"/>
</dbReference>
<keyword evidence="2" id="KW-1185">Reference proteome</keyword>
<dbReference type="EMBL" id="JBBLZC010000015">
    <property type="protein sequence ID" value="MEK0084519.1"/>
    <property type="molecule type" value="Genomic_DNA"/>
</dbReference>
<gene>
    <name evidence="1" type="ORF">U1T56_15285</name>
</gene>
<sequence>MMFLLSKLKDVDFWERQLRERLAEPIHLNLISLFVYFFGSFRAKVAFDLVERRRYAFALLKAADYAKAQGIGKIYALEFGVAAGAGLVNLAWLARHVTKDTGVEIGIVGFDTGTGMPRPVDYRDYPEEFIEGDFPLPDREALQRNLPPGVRVIYGPVGETARGFVESLDAPVGFVSLDLAYYSSTVDAMQALLGPAEKYLPMTLVYLGAVLIDNANPAVGELLAVREFNELHRFRQVHPFNCLRDKRIFKNAMWHNHIYTLHVLDHPKRAGVEKLKRDVWVLEQPYTAAES</sequence>
<evidence type="ECO:0000313" key="2">
    <source>
        <dbReference type="Proteomes" id="UP001375743"/>
    </source>
</evidence>
<reference evidence="1 2" key="1">
    <citation type="submission" date="2024-01" db="EMBL/GenBank/DDBJ databases">
        <title>Multi-omics insights into the function and evolution of sodium benzoate biodegradation pathways in Benzoatithermus flavus gen. nov., sp. nov. from hot spring.</title>
        <authorList>
            <person name="Hu C.-J."/>
            <person name="Li W.-J."/>
        </authorList>
    </citation>
    <scope>NUCLEOTIDE SEQUENCE [LARGE SCALE GENOMIC DNA]</scope>
    <source>
        <strain evidence="1 2">SYSU G07066</strain>
    </source>
</reference>
<name>A0ABU8XTY3_9PROT</name>
<comment type="caution">
    <text evidence="1">The sequence shown here is derived from an EMBL/GenBank/DDBJ whole genome shotgun (WGS) entry which is preliminary data.</text>
</comment>
<protein>
    <recommendedName>
        <fullName evidence="3">Class I SAM-dependent methyltransferase</fullName>
    </recommendedName>
</protein>
<dbReference type="RefSeq" id="WP_418160370.1">
    <property type="nucleotide sequence ID" value="NZ_JBBLZC010000015.1"/>
</dbReference>
<dbReference type="Proteomes" id="UP001375743">
    <property type="component" value="Unassembled WGS sequence"/>
</dbReference>
<accession>A0ABU8XTY3</accession>
<evidence type="ECO:0008006" key="3">
    <source>
        <dbReference type="Google" id="ProtNLM"/>
    </source>
</evidence>
<organism evidence="1 2">
    <name type="scientific">Benzoatithermus flavus</name>
    <dbReference type="NCBI Taxonomy" id="3108223"/>
    <lineage>
        <taxon>Bacteria</taxon>
        <taxon>Pseudomonadati</taxon>
        <taxon>Pseudomonadota</taxon>
        <taxon>Alphaproteobacteria</taxon>
        <taxon>Geminicoccales</taxon>
        <taxon>Geminicoccaceae</taxon>
        <taxon>Benzoatithermus</taxon>
    </lineage>
</organism>
<proteinExistence type="predicted"/>
<dbReference type="InterPro" id="IPR029063">
    <property type="entry name" value="SAM-dependent_MTases_sf"/>
</dbReference>